<dbReference type="Proteomes" id="UP000677054">
    <property type="component" value="Unassembled WGS sequence"/>
</dbReference>
<feature type="non-terminal residue" evidence="2">
    <location>
        <position position="1"/>
    </location>
</feature>
<dbReference type="Gene3D" id="1.10.555.10">
    <property type="entry name" value="Rho GTPase activation protein"/>
    <property type="match status" value="1"/>
</dbReference>
<proteinExistence type="predicted"/>
<organism evidence="2">
    <name type="scientific">Darwinula stevensoni</name>
    <dbReference type="NCBI Taxonomy" id="69355"/>
    <lineage>
        <taxon>Eukaryota</taxon>
        <taxon>Metazoa</taxon>
        <taxon>Ecdysozoa</taxon>
        <taxon>Arthropoda</taxon>
        <taxon>Crustacea</taxon>
        <taxon>Oligostraca</taxon>
        <taxon>Ostracoda</taxon>
        <taxon>Podocopa</taxon>
        <taxon>Podocopida</taxon>
        <taxon>Darwinulocopina</taxon>
        <taxon>Darwinuloidea</taxon>
        <taxon>Darwinulidae</taxon>
        <taxon>Darwinula</taxon>
    </lineage>
</organism>
<feature type="domain" description="Rho-GAP" evidence="1">
    <location>
        <begin position="62"/>
        <end position="239"/>
    </location>
</feature>
<dbReference type="EMBL" id="CAJPEV010005440">
    <property type="protein sequence ID" value="CAG0903161.1"/>
    <property type="molecule type" value="Genomic_DNA"/>
</dbReference>
<dbReference type="AlphaFoldDB" id="A0A7R9FSB2"/>
<dbReference type="GO" id="GO:0007165">
    <property type="term" value="P:signal transduction"/>
    <property type="evidence" value="ECO:0007669"/>
    <property type="project" value="InterPro"/>
</dbReference>
<dbReference type="PANTHER" id="PTHR15670">
    <property type="entry name" value="RHO GTPASE ACTIVATING PROTEIN 11A"/>
    <property type="match status" value="1"/>
</dbReference>
<dbReference type="PROSITE" id="PS50238">
    <property type="entry name" value="RHOGAP"/>
    <property type="match status" value="1"/>
</dbReference>
<gene>
    <name evidence="2" type="ORF">DSTB1V02_LOCUS12951</name>
</gene>
<evidence type="ECO:0000313" key="3">
    <source>
        <dbReference type="Proteomes" id="UP000677054"/>
    </source>
</evidence>
<protein>
    <recommendedName>
        <fullName evidence="1">Rho-GAP domain-containing protein</fullName>
    </recommendedName>
</protein>
<dbReference type="SMART" id="SM00324">
    <property type="entry name" value="RhoGAP"/>
    <property type="match status" value="1"/>
</dbReference>
<sequence length="239" mass="27002">MGEAVYLHHSYLNETEVDYFRQCLEISLRENGILRSDDHLADTQKVQAGAGKIPLWQKTRTVSLSGSVSVEVPIFVHKICSKLHEHLQTEGLFRKDGSKPRQKKLKEYMMEMEIEEWDLPDAVIPLGKKCQERVSPHDLVGLLKDFFKELPKSLIPPPHLACLLRTASLRNKSKTDEDVLDLILQVCLLLPPLHLDLLVYICKGLGLMQRGEEAGVSFCRVVHQVVVVTCRSLAEVADA</sequence>
<evidence type="ECO:0000259" key="1">
    <source>
        <dbReference type="PROSITE" id="PS50238"/>
    </source>
</evidence>
<dbReference type="OrthoDB" id="29546at2759"/>
<keyword evidence="3" id="KW-1185">Reference proteome</keyword>
<dbReference type="PANTHER" id="PTHR15670:SF4">
    <property type="entry name" value="RHO GTPASE-ACTIVATING PROTEIN 11A"/>
    <property type="match status" value="1"/>
</dbReference>
<dbReference type="SUPFAM" id="SSF48350">
    <property type="entry name" value="GTPase activation domain, GAP"/>
    <property type="match status" value="1"/>
</dbReference>
<dbReference type="InterPro" id="IPR042869">
    <property type="entry name" value="ARHGAP11A/B"/>
</dbReference>
<name>A0A7R9FSB2_9CRUS</name>
<dbReference type="Pfam" id="PF00620">
    <property type="entry name" value="RhoGAP"/>
    <property type="match status" value="1"/>
</dbReference>
<accession>A0A7R9FSB2</accession>
<dbReference type="EMBL" id="LR904957">
    <property type="protein sequence ID" value="CAD7253201.1"/>
    <property type="molecule type" value="Genomic_DNA"/>
</dbReference>
<dbReference type="GO" id="GO:0005096">
    <property type="term" value="F:GTPase activator activity"/>
    <property type="evidence" value="ECO:0007669"/>
    <property type="project" value="TreeGrafter"/>
</dbReference>
<evidence type="ECO:0000313" key="2">
    <source>
        <dbReference type="EMBL" id="CAD7253201.1"/>
    </source>
</evidence>
<dbReference type="InterPro" id="IPR000198">
    <property type="entry name" value="RhoGAP_dom"/>
</dbReference>
<reference evidence="2" key="1">
    <citation type="submission" date="2020-11" db="EMBL/GenBank/DDBJ databases">
        <authorList>
            <person name="Tran Van P."/>
        </authorList>
    </citation>
    <scope>NUCLEOTIDE SEQUENCE</scope>
</reference>
<dbReference type="InterPro" id="IPR008936">
    <property type="entry name" value="Rho_GTPase_activation_prot"/>
</dbReference>